<dbReference type="EMBL" id="VAWA01000007">
    <property type="protein sequence ID" value="TLP75733.1"/>
    <property type="molecule type" value="Genomic_DNA"/>
</dbReference>
<comment type="caution">
    <text evidence="1">The sequence shown here is derived from an EMBL/GenBank/DDBJ whole genome shotgun (WGS) entry which is preliminary data.</text>
</comment>
<name>A0A5R9AAQ8_9MICC</name>
<evidence type="ECO:0000313" key="1">
    <source>
        <dbReference type="EMBL" id="TLP75733.1"/>
    </source>
</evidence>
<evidence type="ECO:0000313" key="2">
    <source>
        <dbReference type="Proteomes" id="UP000306544"/>
    </source>
</evidence>
<dbReference type="OrthoDB" id="211933at2"/>
<organism evidence="1 2">
    <name type="scientific">Nesterenkonia sphaerica</name>
    <dbReference type="NCBI Taxonomy" id="1804988"/>
    <lineage>
        <taxon>Bacteria</taxon>
        <taxon>Bacillati</taxon>
        <taxon>Actinomycetota</taxon>
        <taxon>Actinomycetes</taxon>
        <taxon>Micrococcales</taxon>
        <taxon>Micrococcaceae</taxon>
        <taxon>Nesterenkonia</taxon>
    </lineage>
</organism>
<proteinExistence type="predicted"/>
<reference evidence="1 2" key="1">
    <citation type="submission" date="2019-05" db="EMBL/GenBank/DDBJ databases">
        <title>Nesterenkonia sp. GY239, isolated from the Southern Atlantic Ocean.</title>
        <authorList>
            <person name="Zhang G."/>
        </authorList>
    </citation>
    <scope>NUCLEOTIDE SEQUENCE [LARGE SCALE GENOMIC DNA]</scope>
    <source>
        <strain evidence="1 2">GY239</strain>
    </source>
</reference>
<keyword evidence="2" id="KW-1185">Reference proteome</keyword>
<gene>
    <name evidence="1" type="ORF">FEF27_06770</name>
</gene>
<sequence>MSETIYKVRRKYPSLSGGQLTQIRRGIEEAFEGGKIEDYEIDPNFLGSDQFDAHLHSAAVARGATIILTSNREDLLPENRNADELPYEIYTPDEFFILLDDSASEIVREVISKQLEYFMKKHQEVDLPGRLREAKAPQFALRVAQHLQTIPLPRMK</sequence>
<accession>A0A5R9AAQ8</accession>
<dbReference type="Proteomes" id="UP000306544">
    <property type="component" value="Unassembled WGS sequence"/>
</dbReference>
<protein>
    <submittedName>
        <fullName evidence="1">PIN domain-containing protein</fullName>
    </submittedName>
</protein>
<dbReference type="AlphaFoldDB" id="A0A5R9AAQ8"/>